<evidence type="ECO:0000313" key="2">
    <source>
        <dbReference type="EMBL" id="PXX11345.1"/>
    </source>
</evidence>
<dbReference type="Gene3D" id="3.40.710.10">
    <property type="entry name" value="DD-peptidase/beta-lactamase superfamily"/>
    <property type="match status" value="1"/>
</dbReference>
<keyword evidence="3" id="KW-1185">Reference proteome</keyword>
<dbReference type="EMBL" id="QJJU01000003">
    <property type="protein sequence ID" value="PXX11345.1"/>
    <property type="molecule type" value="Genomic_DNA"/>
</dbReference>
<feature type="domain" description="Beta-lactamase-related" evidence="1">
    <location>
        <begin position="278"/>
        <end position="555"/>
    </location>
</feature>
<dbReference type="Proteomes" id="UP000247781">
    <property type="component" value="Unassembled WGS sequence"/>
</dbReference>
<dbReference type="OrthoDB" id="262125at2"/>
<accession>A0A318HPE8</accession>
<dbReference type="SUPFAM" id="SSF56601">
    <property type="entry name" value="beta-lactamase/transpeptidase-like"/>
    <property type="match status" value="1"/>
</dbReference>
<sequence>MEFQAYHGVNAATHQAHFNTLSKAGFGMISLSVYGDPDDAQYAAVWVNRPMPQWSAIHGVDGNAYQAWFNKNVKAGFGASLVSATGSGGDAIFAAVMSKGVGAGWVAHHGLTATQFKAVNDSAMTSGLRPHSVTIYGDSGSRLYAGVWWPNTDWVKWMVNQGDAASSYQHTFDLCTQLPGYTLKAWRPAYVALTDDHTYCSAYSDDVVDSWYARHGLTAAEYQIEFDNQKKAGRYPICVQGGGSGSDTRYAAVFAKNDVPESRQWTATGQSVAAYQHVDQLLKTFMAKQAIRAAQVAIVKNGATVFNRGYTWAEPGYKTTQPSDRFLLASCSKMFCEAAIQSLYDAKILSPGDSAFAKLGISNPSHVTDHDKITVQQLLDHTSGYDDSIAPYFDPTYAMGQIANSIGNPHPKRIDICKYMYTQPLQHAPGTTNAYSNFGYLMLAALVDKVGGTGDYWTYLKKTLLDPAGISEVEVISTAASSRHGDEAIAEDPGIGQNVLNPTVSDLVPSVYGGDGEINEVGVGNDGLGASAHALAQFGHLHAVWGNGPRVNSGREGSTPGASTFVWTRDEFDIALTVNTRAWRPGTNPVTLPNGKKGSPVEQLQMQVDAAIS</sequence>
<dbReference type="InterPro" id="IPR001466">
    <property type="entry name" value="Beta-lactam-related"/>
</dbReference>
<dbReference type="PANTHER" id="PTHR46825:SF9">
    <property type="entry name" value="BETA-LACTAMASE-RELATED DOMAIN-CONTAINING PROTEIN"/>
    <property type="match status" value="1"/>
</dbReference>
<organism evidence="2 3">
    <name type="scientific">Mycolicibacterium moriokaense</name>
    <dbReference type="NCBI Taxonomy" id="39691"/>
    <lineage>
        <taxon>Bacteria</taxon>
        <taxon>Bacillati</taxon>
        <taxon>Actinomycetota</taxon>
        <taxon>Actinomycetes</taxon>
        <taxon>Mycobacteriales</taxon>
        <taxon>Mycobacteriaceae</taxon>
        <taxon>Mycolicibacterium</taxon>
    </lineage>
</organism>
<reference evidence="3" key="1">
    <citation type="submission" date="2018-05" db="EMBL/GenBank/DDBJ databases">
        <authorList>
            <person name="Deangelis K."/>
            <person name="Huntemann M."/>
            <person name="Clum A."/>
            <person name="Pillay M."/>
            <person name="Palaniappan K."/>
            <person name="Varghese N."/>
            <person name="Mikhailova N."/>
            <person name="Stamatis D."/>
            <person name="Reddy T."/>
            <person name="Daum C."/>
            <person name="Shapiro N."/>
            <person name="Ivanova N."/>
            <person name="Kyrpides N."/>
            <person name="Woyke T."/>
        </authorList>
    </citation>
    <scope>NUCLEOTIDE SEQUENCE [LARGE SCALE GENOMIC DNA]</scope>
    <source>
        <strain evidence="3">GAS496</strain>
    </source>
</reference>
<proteinExistence type="predicted"/>
<dbReference type="InterPro" id="IPR050491">
    <property type="entry name" value="AmpC-like"/>
</dbReference>
<dbReference type="InterPro" id="IPR012338">
    <property type="entry name" value="Beta-lactam/transpept-like"/>
</dbReference>
<reference evidence="2 3" key="2">
    <citation type="submission" date="2018-06" db="EMBL/GenBank/DDBJ databases">
        <title>Sequencing of bacterial isolates from soil warming experiment in Harvard Forest, Massachusetts, USA.</title>
        <authorList>
            <person name="Deangelis K.PhD."/>
        </authorList>
    </citation>
    <scope>NUCLEOTIDE SEQUENCE [LARGE SCALE GENOMIC DNA]</scope>
    <source>
        <strain evidence="2 3">GAS496</strain>
    </source>
</reference>
<dbReference type="RefSeq" id="WP_110315381.1">
    <property type="nucleotide sequence ID" value="NZ_QJJU01000003.1"/>
</dbReference>
<evidence type="ECO:0000259" key="1">
    <source>
        <dbReference type="Pfam" id="PF00144"/>
    </source>
</evidence>
<dbReference type="PANTHER" id="PTHR46825">
    <property type="entry name" value="D-ALANYL-D-ALANINE-CARBOXYPEPTIDASE/ENDOPEPTIDASE AMPH"/>
    <property type="match status" value="1"/>
</dbReference>
<dbReference type="Pfam" id="PF00144">
    <property type="entry name" value="Beta-lactamase"/>
    <property type="match status" value="1"/>
</dbReference>
<protein>
    <submittedName>
        <fullName evidence="2">Beta-lactamase</fullName>
    </submittedName>
</protein>
<dbReference type="AlphaFoldDB" id="A0A318HPE8"/>
<dbReference type="Pfam" id="PF17660">
    <property type="entry name" value="BTRD1"/>
    <property type="match status" value="4"/>
</dbReference>
<dbReference type="InterPro" id="IPR049511">
    <property type="entry name" value="PGH-like_rpt"/>
</dbReference>
<name>A0A318HPE8_9MYCO</name>
<comment type="caution">
    <text evidence="2">The sequence shown here is derived from an EMBL/GenBank/DDBJ whole genome shotgun (WGS) entry which is preliminary data.</text>
</comment>
<gene>
    <name evidence="2" type="ORF">C8E89_103434</name>
</gene>
<evidence type="ECO:0000313" key="3">
    <source>
        <dbReference type="Proteomes" id="UP000247781"/>
    </source>
</evidence>